<proteinExistence type="predicted"/>
<dbReference type="VEuPathDB" id="FungiDB:MGG_17039"/>
<dbReference type="GeneID" id="12984317"/>
<sequence>MQEGVVGIKDTTGAGWEVAFLELVTGDIQIATRSIKDIYLKNRSGLGGYSTEH</sequence>
<keyword evidence="2" id="KW-1185">Reference proteome</keyword>
<organism evidence="1 2">
    <name type="scientific">Pyricularia oryzae (strain 70-15 / ATCC MYA-4617 / FGSC 8958)</name>
    <name type="common">Rice blast fungus</name>
    <name type="synonym">Magnaporthe oryzae</name>
    <dbReference type="NCBI Taxonomy" id="242507"/>
    <lineage>
        <taxon>Eukaryota</taxon>
        <taxon>Fungi</taxon>
        <taxon>Dikarya</taxon>
        <taxon>Ascomycota</taxon>
        <taxon>Pezizomycotina</taxon>
        <taxon>Sordariomycetes</taxon>
        <taxon>Sordariomycetidae</taxon>
        <taxon>Magnaporthales</taxon>
        <taxon>Pyriculariaceae</taxon>
        <taxon>Pyricularia</taxon>
    </lineage>
</organism>
<protein>
    <submittedName>
        <fullName evidence="1">Uncharacterized protein</fullName>
    </submittedName>
</protein>
<dbReference type="EMBL" id="CM001234">
    <property type="protein sequence ID" value="EHA49755.1"/>
    <property type="molecule type" value="Genomic_DNA"/>
</dbReference>
<accession>G4N5X9</accession>
<name>G4N5X9_PYRO7</name>
<dbReference type="HOGENOM" id="CLU_3069182_0_0_1"/>
<evidence type="ECO:0000313" key="2">
    <source>
        <dbReference type="Proteomes" id="UP000009058"/>
    </source>
</evidence>
<dbReference type="KEGG" id="mgr:MGG_17039"/>
<reference key="2">
    <citation type="submission" date="2011-05" db="EMBL/GenBank/DDBJ databases">
        <title>The Genome Sequence of Magnaporthe oryzae 70-15.</title>
        <authorList>
            <consortium name="The Broad Institute Genome Sequencing Platform"/>
            <person name="Ma L.-J."/>
            <person name="Dead R."/>
            <person name="Young S.K."/>
            <person name="Zeng Q."/>
            <person name="Gargeya S."/>
            <person name="Fitzgerald M."/>
            <person name="Haas B."/>
            <person name="Abouelleil A."/>
            <person name="Alvarado L."/>
            <person name="Arachchi H.M."/>
            <person name="Berlin A."/>
            <person name="Brown A."/>
            <person name="Chapman S.B."/>
            <person name="Chen Z."/>
            <person name="Dunbar C."/>
            <person name="Freedman E."/>
            <person name="Gearin G."/>
            <person name="Gellesch M."/>
            <person name="Goldberg J."/>
            <person name="Griggs A."/>
            <person name="Gujja S."/>
            <person name="Heiman D."/>
            <person name="Howarth C."/>
            <person name="Larson L."/>
            <person name="Lui A."/>
            <person name="MacDonald P.J.P."/>
            <person name="Mehta T."/>
            <person name="Montmayeur A."/>
            <person name="Murphy C."/>
            <person name="Neiman D."/>
            <person name="Pearson M."/>
            <person name="Priest M."/>
            <person name="Roberts A."/>
            <person name="Saif S."/>
            <person name="Shea T."/>
            <person name="Shenoy N."/>
            <person name="Sisk P."/>
            <person name="Stolte C."/>
            <person name="Sykes S."/>
            <person name="Yandava C."/>
            <person name="Wortman J."/>
            <person name="Nusbaum C."/>
            <person name="Birren B."/>
        </authorList>
    </citation>
    <scope>NUCLEOTIDE SEQUENCE</scope>
    <source>
        <strain>70-15</strain>
    </source>
</reference>
<dbReference type="AlphaFoldDB" id="G4N5X9"/>
<dbReference type="Proteomes" id="UP000009058">
    <property type="component" value="Chromosome 4"/>
</dbReference>
<evidence type="ECO:0000313" key="1">
    <source>
        <dbReference type="EMBL" id="EHA49755.1"/>
    </source>
</evidence>
<dbReference type="RefSeq" id="XP_003716074.1">
    <property type="nucleotide sequence ID" value="XM_003716026.1"/>
</dbReference>
<reference evidence="1 2" key="1">
    <citation type="journal article" date="2005" name="Nature">
        <title>The genome sequence of the rice blast fungus Magnaporthe grisea.</title>
        <authorList>
            <person name="Dean R.A."/>
            <person name="Talbot N.J."/>
            <person name="Ebbole D.J."/>
            <person name="Farman M.L."/>
            <person name="Mitchell T.K."/>
            <person name="Orbach M.J."/>
            <person name="Thon M."/>
            <person name="Kulkarni R."/>
            <person name="Xu J.R."/>
            <person name="Pan H."/>
            <person name="Read N.D."/>
            <person name="Lee Y.H."/>
            <person name="Carbone I."/>
            <person name="Brown D."/>
            <person name="Oh Y.Y."/>
            <person name="Donofrio N."/>
            <person name="Jeong J.S."/>
            <person name="Soanes D.M."/>
            <person name="Djonovic S."/>
            <person name="Kolomiets E."/>
            <person name="Rehmeyer C."/>
            <person name="Li W."/>
            <person name="Harding M."/>
            <person name="Kim S."/>
            <person name="Lebrun M.H."/>
            <person name="Bohnert H."/>
            <person name="Coughlan S."/>
            <person name="Butler J."/>
            <person name="Calvo S."/>
            <person name="Ma L.J."/>
            <person name="Nicol R."/>
            <person name="Purcell S."/>
            <person name="Nusbaum C."/>
            <person name="Galagan J.E."/>
            <person name="Birren B.W."/>
        </authorList>
    </citation>
    <scope>NUCLEOTIDE SEQUENCE [LARGE SCALE GENOMIC DNA]</scope>
    <source>
        <strain evidence="2">70-15 / ATCC MYA-4617 / FGSC 8958</strain>
    </source>
</reference>
<dbReference type="InParanoid" id="G4N5X9"/>
<gene>
    <name evidence="1" type="ORF">MGG_17039</name>
</gene>